<sequence>MIWFFLILCLYYVAGRTKFSLFSPLVLFYVFFILSIVLSVAYHYWMPYDWKFNIAGTDRIVDSQLWLSIDVFVKMLIYFSLGVLFYKYAFNVRKNRGFKVDLKIELPPIKTNSLVNIALALTVLEIILVAMLYGKEIFIRATYAVDYNKLGVMLLEYSLLFLIFTGSLLYKEKRTLSRVIALFVTLLCIGFGSRMATIYLLVYFFVIFILFLNKKKKFYYMVFGIPFIILFFGYNLSLRFNDTHGLGPYLYLPFSGSSEIIKNTFFNLYYTLVFGVFATFRTLAKNPVNYDYLFTSLNPAPGFLTDWYLIFKKLRINHYAPYSGIGEIFTYPTIAFFFYFTVGMIFSHAERIIQKLFMNKKIGAGFILFLLTSAFIPFSFEYNLRSSVRFLYYAMIFMMMLNIFSNIKIKR</sequence>
<feature type="transmembrane region" description="Helical" evidence="1">
    <location>
        <begin position="218"/>
        <end position="240"/>
    </location>
</feature>
<feature type="transmembrane region" description="Helical" evidence="1">
    <location>
        <begin position="361"/>
        <end position="378"/>
    </location>
</feature>
<feature type="transmembrane region" description="Helical" evidence="1">
    <location>
        <begin position="390"/>
        <end position="407"/>
    </location>
</feature>
<evidence type="ECO:0000313" key="3">
    <source>
        <dbReference type="Proteomes" id="UP000611215"/>
    </source>
</evidence>
<keyword evidence="1" id="KW-0812">Transmembrane</keyword>
<accession>A0ABS0EEX1</accession>
<feature type="transmembrane region" description="Helical" evidence="1">
    <location>
        <begin position="330"/>
        <end position="349"/>
    </location>
</feature>
<feature type="transmembrane region" description="Helical" evidence="1">
    <location>
        <begin position="182"/>
        <end position="211"/>
    </location>
</feature>
<feature type="transmembrane region" description="Helical" evidence="1">
    <location>
        <begin position="25"/>
        <end position="45"/>
    </location>
</feature>
<name>A0ABS0EEX1_9FLAO</name>
<feature type="transmembrane region" description="Helical" evidence="1">
    <location>
        <begin position="114"/>
        <end position="133"/>
    </location>
</feature>
<reference evidence="2 3" key="1">
    <citation type="submission" date="2020-11" db="EMBL/GenBank/DDBJ databases">
        <title>Winogradskyella marina sp. nov., isolated from marine sediment.</title>
        <authorList>
            <person name="Bo J."/>
            <person name="Wang S."/>
            <person name="Song X."/>
            <person name="Du Z."/>
        </authorList>
    </citation>
    <scope>NUCLEOTIDE SEQUENCE [LARGE SCALE GENOMIC DNA]</scope>
    <source>
        <strain evidence="2 3">F6397</strain>
    </source>
</reference>
<comment type="caution">
    <text evidence="2">The sequence shown here is derived from an EMBL/GenBank/DDBJ whole genome shotgun (WGS) entry which is preliminary data.</text>
</comment>
<dbReference type="EMBL" id="JADOET010000002">
    <property type="protein sequence ID" value="MBF8149005.1"/>
    <property type="molecule type" value="Genomic_DNA"/>
</dbReference>
<feature type="transmembrane region" description="Helical" evidence="1">
    <location>
        <begin position="260"/>
        <end position="280"/>
    </location>
</feature>
<dbReference type="Proteomes" id="UP000611215">
    <property type="component" value="Unassembled WGS sequence"/>
</dbReference>
<organism evidence="2 3">
    <name type="scientific">Winogradskyella marina</name>
    <dbReference type="NCBI Taxonomy" id="2785530"/>
    <lineage>
        <taxon>Bacteria</taxon>
        <taxon>Pseudomonadati</taxon>
        <taxon>Bacteroidota</taxon>
        <taxon>Flavobacteriia</taxon>
        <taxon>Flavobacteriales</taxon>
        <taxon>Flavobacteriaceae</taxon>
        <taxon>Winogradskyella</taxon>
    </lineage>
</organism>
<dbReference type="RefSeq" id="WP_195870283.1">
    <property type="nucleotide sequence ID" value="NZ_JADOET010000002.1"/>
</dbReference>
<keyword evidence="3" id="KW-1185">Reference proteome</keyword>
<proteinExistence type="predicted"/>
<gene>
    <name evidence="2" type="ORF">ITJ86_03800</name>
</gene>
<feature type="transmembrane region" description="Helical" evidence="1">
    <location>
        <begin position="154"/>
        <end position="170"/>
    </location>
</feature>
<feature type="transmembrane region" description="Helical" evidence="1">
    <location>
        <begin position="65"/>
        <end position="86"/>
    </location>
</feature>
<keyword evidence="1" id="KW-0472">Membrane</keyword>
<evidence type="ECO:0000313" key="2">
    <source>
        <dbReference type="EMBL" id="MBF8149005.1"/>
    </source>
</evidence>
<protein>
    <submittedName>
        <fullName evidence="2">Oligosaccharide repeat unit polymerase</fullName>
    </submittedName>
</protein>
<evidence type="ECO:0000256" key="1">
    <source>
        <dbReference type="SAM" id="Phobius"/>
    </source>
</evidence>
<keyword evidence="1" id="KW-1133">Transmembrane helix</keyword>